<keyword evidence="4 8" id="KW-0521">NADP</keyword>
<comment type="function">
    <text evidence="8">Catalyzes the NADPH-dependent reduction of glutamyl-tRNA(Glu) to glutamate 1-semialdehyde (GSA).</text>
</comment>
<proteinExistence type="inferred from homology"/>
<dbReference type="Pfam" id="PF01488">
    <property type="entry name" value="Shikimate_DH"/>
    <property type="match status" value="1"/>
</dbReference>
<feature type="binding site" evidence="8">
    <location>
        <begin position="46"/>
        <end position="49"/>
    </location>
    <ligand>
        <name>substrate</name>
    </ligand>
</feature>
<dbReference type="RefSeq" id="WP_344736851.1">
    <property type="nucleotide sequence ID" value="NZ_BAAAYU010000001.1"/>
</dbReference>
<dbReference type="Pfam" id="PF05201">
    <property type="entry name" value="GlutR_N"/>
    <property type="match status" value="1"/>
</dbReference>
<keyword evidence="6 8" id="KW-0627">Porphyrin biosynthesis</keyword>
<dbReference type="InterPro" id="IPR036453">
    <property type="entry name" value="GluRdtase_dimer_dom_sf"/>
</dbReference>
<dbReference type="InterPro" id="IPR036291">
    <property type="entry name" value="NAD(P)-bd_dom_sf"/>
</dbReference>
<evidence type="ECO:0000313" key="13">
    <source>
        <dbReference type="Proteomes" id="UP001501697"/>
    </source>
</evidence>
<keyword evidence="5 8" id="KW-0560">Oxidoreductase</keyword>
<comment type="similarity">
    <text evidence="2 8">Belongs to the glutamyl-tRNA reductase family.</text>
</comment>
<feature type="domain" description="Glutamyl-tRNA reductase N-terminal" evidence="11">
    <location>
        <begin position="5"/>
        <end position="156"/>
    </location>
</feature>
<dbReference type="Proteomes" id="UP001501697">
    <property type="component" value="Unassembled WGS sequence"/>
</dbReference>
<dbReference type="PANTHER" id="PTHR43013:SF1">
    <property type="entry name" value="GLUTAMYL-TRNA REDUCTASE"/>
    <property type="match status" value="1"/>
</dbReference>
<dbReference type="PIRSF" id="PIRSF000445">
    <property type="entry name" value="4pyrrol_synth_GluRdtase"/>
    <property type="match status" value="1"/>
</dbReference>
<dbReference type="InterPro" id="IPR015895">
    <property type="entry name" value="4pyrrol_synth_GluRdtase_N"/>
</dbReference>
<dbReference type="NCBIfam" id="NF000750">
    <property type="entry name" value="PRK00045.3-4"/>
    <property type="match status" value="1"/>
</dbReference>
<keyword evidence="13" id="KW-1185">Reference proteome</keyword>
<evidence type="ECO:0000256" key="4">
    <source>
        <dbReference type="ARBA" id="ARBA00022857"/>
    </source>
</evidence>
<evidence type="ECO:0000259" key="9">
    <source>
        <dbReference type="Pfam" id="PF00745"/>
    </source>
</evidence>
<evidence type="ECO:0000256" key="2">
    <source>
        <dbReference type="ARBA" id="ARBA00005916"/>
    </source>
</evidence>
<protein>
    <recommendedName>
        <fullName evidence="3 8">Glutamyl-tRNA reductase</fullName>
        <shortName evidence="8">GluTR</shortName>
        <ecNumber evidence="3 8">1.2.1.70</ecNumber>
    </recommendedName>
</protein>
<dbReference type="SUPFAM" id="SSF69075">
    <property type="entry name" value="Glutamyl tRNA-reductase dimerization domain"/>
    <property type="match status" value="1"/>
</dbReference>
<feature type="binding site" evidence="8">
    <location>
        <begin position="191"/>
        <end position="196"/>
    </location>
    <ligand>
        <name>NADP(+)</name>
        <dbReference type="ChEBI" id="CHEBI:58349"/>
    </ligand>
</feature>
<dbReference type="Gene3D" id="3.30.460.30">
    <property type="entry name" value="Glutamyl-tRNA reductase, N-terminal domain"/>
    <property type="match status" value="1"/>
</dbReference>
<evidence type="ECO:0000256" key="6">
    <source>
        <dbReference type="ARBA" id="ARBA00023244"/>
    </source>
</evidence>
<dbReference type="SUPFAM" id="SSF69742">
    <property type="entry name" value="Glutamyl tRNA-reductase catalytic, N-terminal domain"/>
    <property type="match status" value="1"/>
</dbReference>
<gene>
    <name evidence="8" type="primary">hemA</name>
    <name evidence="12" type="ORF">GCM10022200_10510</name>
</gene>
<evidence type="ECO:0000256" key="8">
    <source>
        <dbReference type="HAMAP-Rule" id="MF_00087"/>
    </source>
</evidence>
<accession>A0ABP7ACS1</accession>
<comment type="pathway">
    <text evidence="1 8">Porphyrin-containing compound metabolism; protoporphyrin-IX biosynthesis; 5-aminolevulinate from L-glutamyl-tRNA(Glu): step 1/2.</text>
</comment>
<name>A0ABP7ACS1_9MICO</name>
<dbReference type="InterPro" id="IPR015896">
    <property type="entry name" value="4pyrrol_synth_GluRdtase_dimer"/>
</dbReference>
<evidence type="ECO:0000256" key="3">
    <source>
        <dbReference type="ARBA" id="ARBA00012970"/>
    </source>
</evidence>
<dbReference type="InterPro" id="IPR000343">
    <property type="entry name" value="4pyrrol_synth_GluRdtase"/>
</dbReference>
<dbReference type="EC" id="1.2.1.70" evidence="3 8"/>
<dbReference type="HAMAP" id="MF_00087">
    <property type="entry name" value="Glu_tRNA_reductase"/>
    <property type="match status" value="1"/>
</dbReference>
<comment type="domain">
    <text evidence="8">Possesses an unusual extended V-shaped dimeric structure with each monomer consisting of three distinct domains arranged along a curved 'spinal' alpha-helix. The N-terminal catalytic domain specifically recognizes the glutamate moiety of the substrate. The second domain is the NADPH-binding domain, and the third C-terminal domain is responsible for dimerization.</text>
</comment>
<evidence type="ECO:0000313" key="12">
    <source>
        <dbReference type="EMBL" id="GAA3629691.1"/>
    </source>
</evidence>
<dbReference type="InterPro" id="IPR036343">
    <property type="entry name" value="GluRdtase_N_sf"/>
</dbReference>
<feature type="domain" description="Tetrapyrrole biosynthesis glutamyl-tRNA reductase dimerisation" evidence="9">
    <location>
        <begin position="309"/>
        <end position="396"/>
    </location>
</feature>
<evidence type="ECO:0000256" key="7">
    <source>
        <dbReference type="ARBA" id="ARBA00047464"/>
    </source>
</evidence>
<organism evidence="12 13">
    <name type="scientific">Microbacterium awajiense</name>
    <dbReference type="NCBI Taxonomy" id="415214"/>
    <lineage>
        <taxon>Bacteria</taxon>
        <taxon>Bacillati</taxon>
        <taxon>Actinomycetota</taxon>
        <taxon>Actinomycetes</taxon>
        <taxon>Micrococcales</taxon>
        <taxon>Microbacteriaceae</taxon>
        <taxon>Microbacterium</taxon>
    </lineage>
</organism>
<dbReference type="Pfam" id="PF00745">
    <property type="entry name" value="GlutR_dimer"/>
    <property type="match status" value="1"/>
</dbReference>
<comment type="miscellaneous">
    <text evidence="8">During catalysis, the active site Cys acts as a nucleophile attacking the alpha-carbonyl group of tRNA-bound glutamate with the formation of a thioester intermediate between enzyme and glutamate, and the concomitant release of tRNA(Glu). The thioester intermediate is finally reduced by direct hydride transfer from NADPH, to form the product GSA.</text>
</comment>
<evidence type="ECO:0000256" key="5">
    <source>
        <dbReference type="ARBA" id="ARBA00023002"/>
    </source>
</evidence>
<evidence type="ECO:0000256" key="1">
    <source>
        <dbReference type="ARBA" id="ARBA00005059"/>
    </source>
</evidence>
<reference evidence="13" key="1">
    <citation type="journal article" date="2019" name="Int. J. Syst. Evol. Microbiol.">
        <title>The Global Catalogue of Microorganisms (GCM) 10K type strain sequencing project: providing services to taxonomists for standard genome sequencing and annotation.</title>
        <authorList>
            <consortium name="The Broad Institute Genomics Platform"/>
            <consortium name="The Broad Institute Genome Sequencing Center for Infectious Disease"/>
            <person name="Wu L."/>
            <person name="Ma J."/>
        </authorList>
    </citation>
    <scope>NUCLEOTIDE SEQUENCE [LARGE SCALE GENOMIC DNA]</scope>
    <source>
        <strain evidence="13">JCM 16544</strain>
    </source>
</reference>
<feature type="binding site" evidence="8">
    <location>
        <position position="122"/>
    </location>
    <ligand>
        <name>substrate</name>
    </ligand>
</feature>
<feature type="binding site" evidence="8">
    <location>
        <position position="111"/>
    </location>
    <ligand>
        <name>substrate</name>
    </ligand>
</feature>
<dbReference type="Gene3D" id="3.40.50.720">
    <property type="entry name" value="NAD(P)-binding Rossmann-like Domain"/>
    <property type="match status" value="1"/>
</dbReference>
<feature type="site" description="Important for activity" evidence="8">
    <location>
        <position position="101"/>
    </location>
</feature>
<sequence length="413" mass="44330">MLFCVTASHRTTDFDVLDRISRVGATEVAGVLAGHGFVRGAVVLSTCNRFEAYLDIDEPVTAAAELATEAVFEVLAERVGEDAESLRASATVLCTQRVVHHLFSVSAGLDSMVMGEEEIVGQVQRALREAREAGTSSSALEALFQRAAHTSREARAHGDLAAASRSVARVALEMADSRIPDWSAVRVLMVGTGSYAATTLTALRSRGADDVRVFSATGRAAKFAARYGVRAEDDLRDAIADADVVITCTARYTVTTTDIPDASPRLVIDLGLPRNVEPDVRRMPGIELLDLEIIGRHVSLPDFAPQVHEVVRSAAESFEAERAAAPAVVALRRHIDAVLQDEIDRSRRRGGEDQRTEAALRHLAGILLHGPSLRARELAAEGRIDEFERALALVYGLEVEAAGDAAIAPRLVG</sequence>
<dbReference type="EMBL" id="BAAAYU010000001">
    <property type="protein sequence ID" value="GAA3629691.1"/>
    <property type="molecule type" value="Genomic_DNA"/>
</dbReference>
<feature type="binding site" evidence="8">
    <location>
        <begin position="116"/>
        <end position="118"/>
    </location>
    <ligand>
        <name>substrate</name>
    </ligand>
</feature>
<evidence type="ECO:0000259" key="10">
    <source>
        <dbReference type="Pfam" id="PF01488"/>
    </source>
</evidence>
<dbReference type="PANTHER" id="PTHR43013">
    <property type="entry name" value="GLUTAMYL-TRNA REDUCTASE"/>
    <property type="match status" value="1"/>
</dbReference>
<evidence type="ECO:0000259" key="11">
    <source>
        <dbReference type="Pfam" id="PF05201"/>
    </source>
</evidence>
<comment type="subunit">
    <text evidence="8">Homodimer.</text>
</comment>
<comment type="catalytic activity">
    <reaction evidence="7 8">
        <text>(S)-4-amino-5-oxopentanoate + tRNA(Glu) + NADP(+) = L-glutamyl-tRNA(Glu) + NADPH + H(+)</text>
        <dbReference type="Rhea" id="RHEA:12344"/>
        <dbReference type="Rhea" id="RHEA-COMP:9663"/>
        <dbReference type="Rhea" id="RHEA-COMP:9680"/>
        <dbReference type="ChEBI" id="CHEBI:15378"/>
        <dbReference type="ChEBI" id="CHEBI:57501"/>
        <dbReference type="ChEBI" id="CHEBI:57783"/>
        <dbReference type="ChEBI" id="CHEBI:58349"/>
        <dbReference type="ChEBI" id="CHEBI:78442"/>
        <dbReference type="ChEBI" id="CHEBI:78520"/>
        <dbReference type="EC" id="1.2.1.70"/>
    </reaction>
</comment>
<comment type="caution">
    <text evidence="12">The sequence shown here is derived from an EMBL/GenBank/DDBJ whole genome shotgun (WGS) entry which is preliminary data.</text>
</comment>
<feature type="active site" description="Nucleophile" evidence="8">
    <location>
        <position position="47"/>
    </location>
</feature>
<feature type="domain" description="Quinate/shikimate 5-dehydrogenase/glutamyl-tRNA reductase" evidence="10">
    <location>
        <begin position="173"/>
        <end position="291"/>
    </location>
</feature>
<dbReference type="SUPFAM" id="SSF51735">
    <property type="entry name" value="NAD(P)-binding Rossmann-fold domains"/>
    <property type="match status" value="1"/>
</dbReference>
<dbReference type="InterPro" id="IPR006151">
    <property type="entry name" value="Shikm_DH/Glu-tRNA_Rdtase"/>
</dbReference>